<comment type="similarity">
    <text evidence="2">Belongs to the REXO1/REXO3 family.</text>
</comment>
<dbReference type="InterPro" id="IPR012337">
    <property type="entry name" value="RNaseH-like_sf"/>
</dbReference>
<name>A0ABQ7YUZ9_BRANA</name>
<dbReference type="SUPFAM" id="SSF53098">
    <property type="entry name" value="Ribonuclease H-like"/>
    <property type="match status" value="1"/>
</dbReference>
<evidence type="ECO:0000256" key="5">
    <source>
        <dbReference type="ARBA" id="ARBA00023242"/>
    </source>
</evidence>
<evidence type="ECO:0000259" key="6">
    <source>
        <dbReference type="SMART" id="SM00479"/>
    </source>
</evidence>
<protein>
    <recommendedName>
        <fullName evidence="6">Exonuclease domain-containing protein</fullName>
    </recommendedName>
</protein>
<keyword evidence="4" id="KW-0378">Hydrolase</keyword>
<dbReference type="InterPro" id="IPR036397">
    <property type="entry name" value="RNaseH_sf"/>
</dbReference>
<evidence type="ECO:0000256" key="2">
    <source>
        <dbReference type="ARBA" id="ARBA00006357"/>
    </source>
</evidence>
<dbReference type="PANTHER" id="PTHR12801">
    <property type="entry name" value="RNA EXONUCLEASE REXO1 / RECO3 FAMILY MEMBER-RELATED"/>
    <property type="match status" value="1"/>
</dbReference>
<dbReference type="PANTHER" id="PTHR12801:SF115">
    <property type="entry name" value="FI18136P1-RELATED"/>
    <property type="match status" value="1"/>
</dbReference>
<dbReference type="InterPro" id="IPR047021">
    <property type="entry name" value="REXO1/3/4-like"/>
</dbReference>
<evidence type="ECO:0000256" key="4">
    <source>
        <dbReference type="ARBA" id="ARBA00022801"/>
    </source>
</evidence>
<comment type="caution">
    <text evidence="7">The sequence shown here is derived from an EMBL/GenBank/DDBJ whole genome shotgun (WGS) entry which is preliminary data.</text>
</comment>
<organism evidence="7 8">
    <name type="scientific">Brassica napus</name>
    <name type="common">Rape</name>
    <dbReference type="NCBI Taxonomy" id="3708"/>
    <lineage>
        <taxon>Eukaryota</taxon>
        <taxon>Viridiplantae</taxon>
        <taxon>Streptophyta</taxon>
        <taxon>Embryophyta</taxon>
        <taxon>Tracheophyta</taxon>
        <taxon>Spermatophyta</taxon>
        <taxon>Magnoliopsida</taxon>
        <taxon>eudicotyledons</taxon>
        <taxon>Gunneridae</taxon>
        <taxon>Pentapetalae</taxon>
        <taxon>rosids</taxon>
        <taxon>malvids</taxon>
        <taxon>Brassicales</taxon>
        <taxon>Brassicaceae</taxon>
        <taxon>Brassiceae</taxon>
        <taxon>Brassica</taxon>
    </lineage>
</organism>
<evidence type="ECO:0000313" key="8">
    <source>
        <dbReference type="Proteomes" id="UP000824890"/>
    </source>
</evidence>
<keyword evidence="8" id="KW-1185">Reference proteome</keyword>
<dbReference type="InterPro" id="IPR013520">
    <property type="entry name" value="Ribonucl_H"/>
</dbReference>
<comment type="subcellular location">
    <subcellularLocation>
        <location evidence="1">Nucleus</location>
    </subcellularLocation>
</comment>
<sequence>MKPLAPGTNLNMGLDLWSSQAGVPVKLKKAAKEIGKSASYATAMEVMHARVTGQKVRSRGLEGDHGTWDEFMKSKHPDRSTGIIHESVLRTTMRPTQFTDYSIYSRWQILVKTTLSREDYPLDYFLSPPFEDWVVTGIGRNKSGSGYFENIDAISLCCEMVLSQDESEAHSVRVVAINSDFKVILDELFTPCHEAVQHLENASHTLSLADIQEKLLNLLSVDTIVVGHSLKLDLQALKLDHTKVLDTSQVFKYEYSGVPPKENNGYFETCIEFESIQPRRPSLDFLCKSILGYEEPPNNCLQKAEATMKLARAVVKKGAKTSIPLTDEMLASEKSTLFIPEEKIKRSKKLSPDS</sequence>
<dbReference type="EMBL" id="JAGKQM010000017">
    <property type="protein sequence ID" value="KAH0871745.1"/>
    <property type="molecule type" value="Genomic_DNA"/>
</dbReference>
<keyword evidence="3" id="KW-0540">Nuclease</keyword>
<dbReference type="SMART" id="SM00479">
    <property type="entry name" value="EXOIII"/>
    <property type="match status" value="1"/>
</dbReference>
<reference evidence="7 8" key="1">
    <citation type="submission" date="2021-05" db="EMBL/GenBank/DDBJ databases">
        <title>Genome Assembly of Synthetic Allotetraploid Brassica napus Reveals Homoeologous Exchanges between Subgenomes.</title>
        <authorList>
            <person name="Davis J.T."/>
        </authorList>
    </citation>
    <scope>NUCLEOTIDE SEQUENCE [LARGE SCALE GENOMIC DNA]</scope>
    <source>
        <strain evidence="8">cv. Da-Ae</strain>
        <tissue evidence="7">Seedling</tissue>
    </source>
</reference>
<proteinExistence type="inferred from homology"/>
<gene>
    <name evidence="7" type="ORF">HID58_078767</name>
</gene>
<evidence type="ECO:0000256" key="3">
    <source>
        <dbReference type="ARBA" id="ARBA00022722"/>
    </source>
</evidence>
<feature type="domain" description="Exonuclease" evidence="6">
    <location>
        <begin position="152"/>
        <end position="320"/>
    </location>
</feature>
<accession>A0ABQ7YUZ9</accession>
<evidence type="ECO:0000313" key="7">
    <source>
        <dbReference type="EMBL" id="KAH0871745.1"/>
    </source>
</evidence>
<dbReference type="Gene3D" id="3.30.420.10">
    <property type="entry name" value="Ribonuclease H-like superfamily/Ribonuclease H"/>
    <property type="match status" value="1"/>
</dbReference>
<evidence type="ECO:0000256" key="1">
    <source>
        <dbReference type="ARBA" id="ARBA00004123"/>
    </source>
</evidence>
<dbReference type="Proteomes" id="UP000824890">
    <property type="component" value="Unassembled WGS sequence"/>
</dbReference>
<keyword evidence="5" id="KW-0539">Nucleus</keyword>